<dbReference type="SUPFAM" id="SSF48264">
    <property type="entry name" value="Cytochrome P450"/>
    <property type="match status" value="1"/>
</dbReference>
<sequence>MGVSMSNTKGLVRHVKAGPRALKPGGEHPAAVRTNVGIPVVALLNQDTIHHVFNTDLVDKEQYCLGYVGVRSELLRGHCPSMFANGQEHRRKKAFLIDVFRGRQKTLPPVLSRQIMAHFKEWSRLEALADFEDKVFFLMSDILTETVFGRKLDGRLALHWLQGLPSVRTWIPFPTKAKQDLAASALPVLLKSIEESPNYEELIQLSYLHDIEEEDAIDNILFVIVFNAVAAVSAVIVTFITRLHTITEADRNVLLKTTLQALLKHESLSEESLGDMKALDSFLLEVLRLHPPVFNFFGVAKKDFAIPTGVDKNVEVRQGEQLMGSCFWAQRDAKVFLSPNVFRCYRFMDSKELLVDREQDGGKKRHLIFGHGSLTEAADLRQPPVPRTGHRFLPDESDPSGSAVLLQLGAGGPPCVVRQDCQTGQTGRPGLSYMV</sequence>
<dbReference type="Gene3D" id="1.10.630.10">
    <property type="entry name" value="Cytochrome P450"/>
    <property type="match status" value="1"/>
</dbReference>
<dbReference type="PANTHER" id="PTHR24286:SF228">
    <property type="entry name" value="C-22 STEROL DESATURASE ERG5"/>
    <property type="match status" value="1"/>
</dbReference>
<keyword evidence="6" id="KW-0812">Transmembrane</keyword>
<evidence type="ECO:0000256" key="5">
    <source>
        <dbReference type="ARBA" id="ARBA00023004"/>
    </source>
</evidence>
<evidence type="ECO:0000313" key="8">
    <source>
        <dbReference type="RefSeq" id="XP_035657978.1"/>
    </source>
</evidence>
<name>A0A9J7HEW1_BRAFL</name>
<evidence type="ECO:0000256" key="3">
    <source>
        <dbReference type="ARBA" id="ARBA00022723"/>
    </source>
</evidence>
<dbReference type="KEGG" id="bfo:118403380"/>
<dbReference type="GeneID" id="118403380"/>
<reference evidence="8" key="2">
    <citation type="submission" date="2025-08" db="UniProtKB">
        <authorList>
            <consortium name="RefSeq"/>
        </authorList>
    </citation>
    <scope>IDENTIFICATION</scope>
    <source>
        <strain evidence="8">S238N-H82</strain>
        <tissue evidence="8">Testes</tissue>
    </source>
</reference>
<dbReference type="GO" id="GO:0005506">
    <property type="term" value="F:iron ion binding"/>
    <property type="evidence" value="ECO:0007669"/>
    <property type="project" value="InterPro"/>
</dbReference>
<accession>A0A9J7HEW1</accession>
<evidence type="ECO:0000256" key="4">
    <source>
        <dbReference type="ARBA" id="ARBA00023002"/>
    </source>
</evidence>
<evidence type="ECO:0000256" key="2">
    <source>
        <dbReference type="ARBA" id="ARBA00010617"/>
    </source>
</evidence>
<dbReference type="OMA" id="VYWSNER"/>
<dbReference type="Proteomes" id="UP000001554">
    <property type="component" value="Chromosome 16"/>
</dbReference>
<evidence type="ECO:0000256" key="6">
    <source>
        <dbReference type="SAM" id="Phobius"/>
    </source>
</evidence>
<keyword evidence="6" id="KW-0472">Membrane</keyword>
<dbReference type="AlphaFoldDB" id="A0A9J7HEW1"/>
<evidence type="ECO:0000313" key="7">
    <source>
        <dbReference type="Proteomes" id="UP000001554"/>
    </source>
</evidence>
<dbReference type="GO" id="GO:0004497">
    <property type="term" value="F:monooxygenase activity"/>
    <property type="evidence" value="ECO:0007669"/>
    <property type="project" value="InterPro"/>
</dbReference>
<evidence type="ECO:0000256" key="1">
    <source>
        <dbReference type="ARBA" id="ARBA00001971"/>
    </source>
</evidence>
<gene>
    <name evidence="8" type="primary">LOC118403380</name>
</gene>
<dbReference type="OrthoDB" id="2789670at2759"/>
<dbReference type="PANTHER" id="PTHR24286">
    <property type="entry name" value="CYTOCHROME P450 26"/>
    <property type="match status" value="1"/>
</dbReference>
<keyword evidence="7" id="KW-1185">Reference proteome</keyword>
<dbReference type="GO" id="GO:0020037">
    <property type="term" value="F:heme binding"/>
    <property type="evidence" value="ECO:0007669"/>
    <property type="project" value="InterPro"/>
</dbReference>
<keyword evidence="4" id="KW-0560">Oxidoreductase</keyword>
<organism evidence="7 8">
    <name type="scientific">Branchiostoma floridae</name>
    <name type="common">Florida lancelet</name>
    <name type="synonym">Amphioxus</name>
    <dbReference type="NCBI Taxonomy" id="7739"/>
    <lineage>
        <taxon>Eukaryota</taxon>
        <taxon>Metazoa</taxon>
        <taxon>Chordata</taxon>
        <taxon>Cephalochordata</taxon>
        <taxon>Leptocardii</taxon>
        <taxon>Amphioxiformes</taxon>
        <taxon>Branchiostomatidae</taxon>
        <taxon>Branchiostoma</taxon>
    </lineage>
</organism>
<dbReference type="InterPro" id="IPR036396">
    <property type="entry name" value="Cyt_P450_sf"/>
</dbReference>
<keyword evidence="3" id="KW-0479">Metal-binding</keyword>
<keyword evidence="6" id="KW-1133">Transmembrane helix</keyword>
<protein>
    <submittedName>
        <fullName evidence="8">Fatty acid hydroperoxide lyase, chloroplastic-like</fullName>
    </submittedName>
</protein>
<dbReference type="GO" id="GO:0016705">
    <property type="term" value="F:oxidoreductase activity, acting on paired donors, with incorporation or reduction of molecular oxygen"/>
    <property type="evidence" value="ECO:0007669"/>
    <property type="project" value="InterPro"/>
</dbReference>
<dbReference type="InterPro" id="IPR001128">
    <property type="entry name" value="Cyt_P450"/>
</dbReference>
<reference evidence="7" key="1">
    <citation type="journal article" date="2020" name="Nat. Ecol. Evol.">
        <title>Deeply conserved synteny resolves early events in vertebrate evolution.</title>
        <authorList>
            <person name="Simakov O."/>
            <person name="Marletaz F."/>
            <person name="Yue J.X."/>
            <person name="O'Connell B."/>
            <person name="Jenkins J."/>
            <person name="Brandt A."/>
            <person name="Calef R."/>
            <person name="Tung C.H."/>
            <person name="Huang T.K."/>
            <person name="Schmutz J."/>
            <person name="Satoh N."/>
            <person name="Yu J.K."/>
            <person name="Putnam N.H."/>
            <person name="Green R.E."/>
            <person name="Rokhsar D.S."/>
        </authorList>
    </citation>
    <scope>NUCLEOTIDE SEQUENCE [LARGE SCALE GENOMIC DNA]</scope>
    <source>
        <strain evidence="7">S238N-H82</strain>
    </source>
</reference>
<keyword evidence="5" id="KW-0408">Iron</keyword>
<proteinExistence type="inferred from homology"/>
<comment type="similarity">
    <text evidence="2">Belongs to the cytochrome P450 family.</text>
</comment>
<comment type="cofactor">
    <cofactor evidence="1">
        <name>heme</name>
        <dbReference type="ChEBI" id="CHEBI:30413"/>
    </cofactor>
</comment>
<dbReference type="RefSeq" id="XP_035657978.1">
    <property type="nucleotide sequence ID" value="XM_035802085.1"/>
</dbReference>
<feature type="transmembrane region" description="Helical" evidence="6">
    <location>
        <begin position="220"/>
        <end position="241"/>
    </location>
</feature>
<dbReference type="Pfam" id="PF00067">
    <property type="entry name" value="p450"/>
    <property type="match status" value="1"/>
</dbReference>